<organism evidence="1 2">
    <name type="scientific">Russula earlei</name>
    <dbReference type="NCBI Taxonomy" id="71964"/>
    <lineage>
        <taxon>Eukaryota</taxon>
        <taxon>Fungi</taxon>
        <taxon>Dikarya</taxon>
        <taxon>Basidiomycota</taxon>
        <taxon>Agaricomycotina</taxon>
        <taxon>Agaricomycetes</taxon>
        <taxon>Russulales</taxon>
        <taxon>Russulaceae</taxon>
        <taxon>Russula</taxon>
    </lineage>
</organism>
<gene>
    <name evidence="1" type="ORF">F5148DRAFT_806618</name>
</gene>
<protein>
    <submittedName>
        <fullName evidence="1">Uncharacterized protein</fullName>
    </submittedName>
</protein>
<comment type="caution">
    <text evidence="1">The sequence shown here is derived from an EMBL/GenBank/DDBJ whole genome shotgun (WGS) entry which is preliminary data.</text>
</comment>
<evidence type="ECO:0000313" key="2">
    <source>
        <dbReference type="Proteomes" id="UP001207468"/>
    </source>
</evidence>
<keyword evidence="2" id="KW-1185">Reference proteome</keyword>
<dbReference type="Proteomes" id="UP001207468">
    <property type="component" value="Unassembled WGS sequence"/>
</dbReference>
<name>A0ACC0UBT9_9AGAM</name>
<proteinExistence type="predicted"/>
<accession>A0ACC0UBT9</accession>
<reference evidence="1" key="1">
    <citation type="submission" date="2021-03" db="EMBL/GenBank/DDBJ databases">
        <title>Evolutionary priming and transition to the ectomycorrhizal habit in an iconic lineage of mushroom-forming fungi: is preadaptation a requirement?</title>
        <authorList>
            <consortium name="DOE Joint Genome Institute"/>
            <person name="Looney B.P."/>
            <person name="Miyauchi S."/>
            <person name="Morin E."/>
            <person name="Drula E."/>
            <person name="Courty P.E."/>
            <person name="Chicoki N."/>
            <person name="Fauchery L."/>
            <person name="Kohler A."/>
            <person name="Kuo A."/>
            <person name="LaButti K."/>
            <person name="Pangilinan J."/>
            <person name="Lipzen A."/>
            <person name="Riley R."/>
            <person name="Andreopoulos W."/>
            <person name="He G."/>
            <person name="Johnson J."/>
            <person name="Barry K.W."/>
            <person name="Grigoriev I.V."/>
            <person name="Nagy L."/>
            <person name="Hibbett D."/>
            <person name="Henrissat B."/>
            <person name="Matheny P.B."/>
            <person name="Labbe J."/>
            <person name="Martin A.F."/>
        </authorList>
    </citation>
    <scope>NUCLEOTIDE SEQUENCE</scope>
    <source>
        <strain evidence="1">BPL698</strain>
    </source>
</reference>
<evidence type="ECO:0000313" key="1">
    <source>
        <dbReference type="EMBL" id="KAI9509078.1"/>
    </source>
</evidence>
<sequence length="303" mass="33216">MLGFSSLRLHTEGSVPATNGIIDAPLSLPQEQSWSSRSSYTVAIPHASLDLDVRKLRRAGWHYASPPPSREPRLARSSRTHTLSSVPPPRPKRSPLRSFATKVEHKTLRDKLKRHTRASSASNYPPTMHTSNTGARDKLTRHTRASSVSNYPPTLHTSNTEARDKLTHYTWASSVSNYPPTLHTLNTEADSLSLKEGSDAASRNTFGVSPHGFLFGRDPNADATEQREKGRGMATPATGRSSADSNESWSVSLAQYSPLCSSARSARSASLATDTSTERTSIPDDEKAYRTPPLVWTRREASV</sequence>
<dbReference type="EMBL" id="JAGFNK010000072">
    <property type="protein sequence ID" value="KAI9509078.1"/>
    <property type="molecule type" value="Genomic_DNA"/>
</dbReference>